<accession>A0A9D6V3B0</accession>
<feature type="coiled-coil region" evidence="7">
    <location>
        <begin position="1"/>
        <end position="28"/>
    </location>
</feature>
<dbReference type="AlphaFoldDB" id="A0A9D6V3B0"/>
<dbReference type="Gene3D" id="1.10.287.130">
    <property type="match status" value="1"/>
</dbReference>
<keyword evidence="5" id="KW-0418">Kinase</keyword>
<dbReference type="EMBL" id="JACRDE010000277">
    <property type="protein sequence ID" value="MBI5249865.1"/>
    <property type="molecule type" value="Genomic_DNA"/>
</dbReference>
<dbReference type="Proteomes" id="UP000807825">
    <property type="component" value="Unassembled WGS sequence"/>
</dbReference>
<proteinExistence type="predicted"/>
<evidence type="ECO:0000256" key="7">
    <source>
        <dbReference type="SAM" id="Coils"/>
    </source>
</evidence>
<dbReference type="SMART" id="SM00388">
    <property type="entry name" value="HisKA"/>
    <property type="match status" value="1"/>
</dbReference>
<dbReference type="NCBIfam" id="TIGR00229">
    <property type="entry name" value="sensory_box"/>
    <property type="match status" value="1"/>
</dbReference>
<organism evidence="9 10">
    <name type="scientific">Desulfomonile tiedjei</name>
    <dbReference type="NCBI Taxonomy" id="2358"/>
    <lineage>
        <taxon>Bacteria</taxon>
        <taxon>Pseudomonadati</taxon>
        <taxon>Thermodesulfobacteriota</taxon>
        <taxon>Desulfomonilia</taxon>
        <taxon>Desulfomonilales</taxon>
        <taxon>Desulfomonilaceae</taxon>
        <taxon>Desulfomonile</taxon>
    </lineage>
</organism>
<dbReference type="InterPro" id="IPR036097">
    <property type="entry name" value="HisK_dim/P_sf"/>
</dbReference>
<dbReference type="InterPro" id="IPR050736">
    <property type="entry name" value="Sensor_HK_Regulatory"/>
</dbReference>
<name>A0A9D6V3B0_9BACT</name>
<evidence type="ECO:0000256" key="2">
    <source>
        <dbReference type="ARBA" id="ARBA00012438"/>
    </source>
</evidence>
<dbReference type="Pfam" id="PF13188">
    <property type="entry name" value="PAS_8"/>
    <property type="match status" value="1"/>
</dbReference>
<comment type="catalytic activity">
    <reaction evidence="1">
        <text>ATP + protein L-histidine = ADP + protein N-phospho-L-histidine.</text>
        <dbReference type="EC" id="2.7.13.3"/>
    </reaction>
</comment>
<dbReference type="CDD" id="cd00082">
    <property type="entry name" value="HisKA"/>
    <property type="match status" value="1"/>
</dbReference>
<sequence>MIDEEKTKDQLVREVQSLRRHLIELKTAYGEMSVNQLSIEKEENDASSASADPFDLVWSPDETLQPILNDSPELVESTAQDPSVSGAFAALLTDELHLRSLTETGSFDLRWITMASFGRLIHAIPMPILLVDVSGRIEFANNAFLKFCDGFCSPESFYSLFPEDRTIRTIRNMMHTVLAERKPLLREGLIRIDRTELWSRMNFRSIRFGRERAILVLIEDLTSVRREITLNEKYRTLVDIFPIGIAEFALEKPAPPNVSVNEILPLVLDAKVTEANGTFASLCGLDGTEKLKGMTLDRVLPQSHVQYHKFWIRNNFDVDPFETAEKAEDGGIRYFENTLVANIQEGVLVRFWVMKQDITERKRVEAELIEKIKTIDELYEHIMQSREAKVIAEHTARVAHELRQPLAIIGGFVRRMAKEYGSLGKTDRDSQNETLQIIIKEVLRLEKILGGLIDFTKHEAISLQIVNPNEVVEYVVRINQWKIKEKSLRVELSLGEEIGDLLLDSDKFQEVVRNLLANAVEASPRGERIRVSTGVSIPSEKAHQTGELNSETYFELKIHNEGEPIGPEDLEKIFDPFFTTKNTGMGLGLTVSRKIVEDHSGSVSVTSDETGTLVTVWLPLSQPASEKGALPRLPR</sequence>
<dbReference type="InterPro" id="IPR035965">
    <property type="entry name" value="PAS-like_dom_sf"/>
</dbReference>
<comment type="caution">
    <text evidence="9">The sequence shown here is derived from an EMBL/GenBank/DDBJ whole genome shotgun (WGS) entry which is preliminary data.</text>
</comment>
<dbReference type="InterPro" id="IPR004358">
    <property type="entry name" value="Sig_transdc_His_kin-like_C"/>
</dbReference>
<dbReference type="InterPro" id="IPR000014">
    <property type="entry name" value="PAS"/>
</dbReference>
<gene>
    <name evidence="9" type="ORF">HY912_10260</name>
</gene>
<evidence type="ECO:0000313" key="10">
    <source>
        <dbReference type="Proteomes" id="UP000807825"/>
    </source>
</evidence>
<dbReference type="Pfam" id="PF02518">
    <property type="entry name" value="HATPase_c"/>
    <property type="match status" value="1"/>
</dbReference>
<evidence type="ECO:0000256" key="5">
    <source>
        <dbReference type="ARBA" id="ARBA00022777"/>
    </source>
</evidence>
<keyword evidence="6" id="KW-0902">Two-component regulatory system</keyword>
<dbReference type="SUPFAM" id="SSF47384">
    <property type="entry name" value="Homodimeric domain of signal transducing histidine kinase"/>
    <property type="match status" value="1"/>
</dbReference>
<dbReference type="InterPro" id="IPR005467">
    <property type="entry name" value="His_kinase_dom"/>
</dbReference>
<reference evidence="9" key="1">
    <citation type="submission" date="2020-07" db="EMBL/GenBank/DDBJ databases">
        <title>Huge and variable diversity of episymbiotic CPR bacteria and DPANN archaea in groundwater ecosystems.</title>
        <authorList>
            <person name="He C.Y."/>
            <person name="Keren R."/>
            <person name="Whittaker M."/>
            <person name="Farag I.F."/>
            <person name="Doudna J."/>
            <person name="Cate J.H.D."/>
            <person name="Banfield J.F."/>
        </authorList>
    </citation>
    <scope>NUCLEOTIDE SEQUENCE</scope>
    <source>
        <strain evidence="9">NC_groundwater_1664_Pr3_B-0.1um_52_9</strain>
    </source>
</reference>
<keyword evidence="3" id="KW-0597">Phosphoprotein</keyword>
<dbReference type="SUPFAM" id="SSF55785">
    <property type="entry name" value="PYP-like sensor domain (PAS domain)"/>
    <property type="match status" value="2"/>
</dbReference>
<evidence type="ECO:0000256" key="6">
    <source>
        <dbReference type="ARBA" id="ARBA00023012"/>
    </source>
</evidence>
<evidence type="ECO:0000256" key="4">
    <source>
        <dbReference type="ARBA" id="ARBA00022679"/>
    </source>
</evidence>
<dbReference type="Pfam" id="PF00512">
    <property type="entry name" value="HisKA"/>
    <property type="match status" value="1"/>
</dbReference>
<evidence type="ECO:0000256" key="1">
    <source>
        <dbReference type="ARBA" id="ARBA00000085"/>
    </source>
</evidence>
<keyword evidence="7" id="KW-0175">Coiled coil</keyword>
<dbReference type="Gene3D" id="3.30.450.20">
    <property type="entry name" value="PAS domain"/>
    <property type="match status" value="2"/>
</dbReference>
<keyword evidence="4" id="KW-0808">Transferase</keyword>
<dbReference type="PROSITE" id="PS50109">
    <property type="entry name" value="HIS_KIN"/>
    <property type="match status" value="1"/>
</dbReference>
<protein>
    <recommendedName>
        <fullName evidence="2">histidine kinase</fullName>
        <ecNumber evidence="2">2.7.13.3</ecNumber>
    </recommendedName>
</protein>
<dbReference type="PRINTS" id="PR00344">
    <property type="entry name" value="BCTRLSENSOR"/>
</dbReference>
<dbReference type="InterPro" id="IPR003594">
    <property type="entry name" value="HATPase_dom"/>
</dbReference>
<feature type="domain" description="Histidine kinase" evidence="8">
    <location>
        <begin position="397"/>
        <end position="622"/>
    </location>
</feature>
<dbReference type="PANTHER" id="PTHR43711:SF31">
    <property type="entry name" value="HISTIDINE KINASE"/>
    <property type="match status" value="1"/>
</dbReference>
<dbReference type="GO" id="GO:0000155">
    <property type="term" value="F:phosphorelay sensor kinase activity"/>
    <property type="evidence" value="ECO:0007669"/>
    <property type="project" value="InterPro"/>
</dbReference>
<dbReference type="InterPro" id="IPR036890">
    <property type="entry name" value="HATPase_C_sf"/>
</dbReference>
<dbReference type="Gene3D" id="3.30.565.10">
    <property type="entry name" value="Histidine kinase-like ATPase, C-terminal domain"/>
    <property type="match status" value="1"/>
</dbReference>
<evidence type="ECO:0000259" key="8">
    <source>
        <dbReference type="PROSITE" id="PS50109"/>
    </source>
</evidence>
<dbReference type="EC" id="2.7.13.3" evidence="2"/>
<dbReference type="PANTHER" id="PTHR43711">
    <property type="entry name" value="TWO-COMPONENT HISTIDINE KINASE"/>
    <property type="match status" value="1"/>
</dbReference>
<dbReference type="SUPFAM" id="SSF55874">
    <property type="entry name" value="ATPase domain of HSP90 chaperone/DNA topoisomerase II/histidine kinase"/>
    <property type="match status" value="1"/>
</dbReference>
<evidence type="ECO:0000256" key="3">
    <source>
        <dbReference type="ARBA" id="ARBA00022553"/>
    </source>
</evidence>
<dbReference type="InterPro" id="IPR003661">
    <property type="entry name" value="HisK_dim/P_dom"/>
</dbReference>
<evidence type="ECO:0000313" key="9">
    <source>
        <dbReference type="EMBL" id="MBI5249865.1"/>
    </source>
</evidence>
<dbReference type="SMART" id="SM00387">
    <property type="entry name" value="HATPase_c"/>
    <property type="match status" value="1"/>
</dbReference>